<evidence type="ECO:0000313" key="2">
    <source>
        <dbReference type="EMBL" id="PHZ85046.1"/>
    </source>
</evidence>
<dbReference type="InParanoid" id="A0A2G4YUA2"/>
<organism evidence="2 3">
    <name type="scientific">Paremcibacter congregatus</name>
    <dbReference type="NCBI Taxonomy" id="2043170"/>
    <lineage>
        <taxon>Bacteria</taxon>
        <taxon>Pseudomonadati</taxon>
        <taxon>Pseudomonadota</taxon>
        <taxon>Alphaproteobacteria</taxon>
        <taxon>Emcibacterales</taxon>
        <taxon>Emcibacteraceae</taxon>
        <taxon>Paremcibacter</taxon>
    </lineage>
</organism>
<keyword evidence="1" id="KW-0812">Transmembrane</keyword>
<sequence length="144" mass="16204">MLDHPSLLTRFMIGTGIGFLLGVVGFFWMPYVMPAADMMVQFGVLFWYTTLGFVIALVGVFNWKAVVKFSVPWWLRAPVTGAWLNFVLTLLTYNTMQNLLMSTYALGDTFTSPLWFVVEGAVVGLIIGFFATRYGGEKRIPVEQ</sequence>
<evidence type="ECO:0000256" key="1">
    <source>
        <dbReference type="SAM" id="Phobius"/>
    </source>
</evidence>
<comment type="caution">
    <text evidence="2">The sequence shown here is derived from an EMBL/GenBank/DDBJ whole genome shotgun (WGS) entry which is preliminary data.</text>
</comment>
<feature type="transmembrane region" description="Helical" evidence="1">
    <location>
        <begin position="113"/>
        <end position="131"/>
    </location>
</feature>
<keyword evidence="3" id="KW-1185">Reference proteome</keyword>
<protein>
    <submittedName>
        <fullName evidence="2">Uncharacterized protein</fullName>
    </submittedName>
</protein>
<name>A0A2G4YUA2_9PROT</name>
<accession>A0A2G4YUA2</accession>
<feature type="transmembrane region" description="Helical" evidence="1">
    <location>
        <begin position="73"/>
        <end position="93"/>
    </location>
</feature>
<dbReference type="AlphaFoldDB" id="A0A2G4YUA2"/>
<proteinExistence type="predicted"/>
<feature type="transmembrane region" description="Helical" evidence="1">
    <location>
        <begin position="40"/>
        <end position="61"/>
    </location>
</feature>
<keyword evidence="1" id="KW-0472">Membrane</keyword>
<evidence type="ECO:0000313" key="3">
    <source>
        <dbReference type="Proteomes" id="UP000229730"/>
    </source>
</evidence>
<dbReference type="OrthoDB" id="6263677at2"/>
<gene>
    <name evidence="2" type="ORF">CRD36_10040</name>
</gene>
<dbReference type="RefSeq" id="WP_099472763.1">
    <property type="nucleotide sequence ID" value="NZ_CP041025.1"/>
</dbReference>
<feature type="transmembrane region" description="Helical" evidence="1">
    <location>
        <begin position="7"/>
        <end position="28"/>
    </location>
</feature>
<reference evidence="2 3" key="1">
    <citation type="submission" date="2017-10" db="EMBL/GenBank/DDBJ databases">
        <title>Frigbacter circumglobatus gen. nov. sp. nov., isolated from sediment cultured in situ.</title>
        <authorList>
            <person name="Zhao Z."/>
        </authorList>
    </citation>
    <scope>NUCLEOTIDE SEQUENCE [LARGE SCALE GENOMIC DNA]</scope>
    <source>
        <strain evidence="2 3">ZYL</strain>
    </source>
</reference>
<dbReference type="EMBL" id="PDEM01000020">
    <property type="protein sequence ID" value="PHZ85046.1"/>
    <property type="molecule type" value="Genomic_DNA"/>
</dbReference>
<dbReference type="Proteomes" id="UP000229730">
    <property type="component" value="Unassembled WGS sequence"/>
</dbReference>
<keyword evidence="1" id="KW-1133">Transmembrane helix</keyword>